<reference evidence="11" key="1">
    <citation type="submission" date="2018-09" db="EMBL/GenBank/DDBJ databases">
        <authorList>
            <person name="Livingstone P.G."/>
            <person name="Whitworth D.E."/>
        </authorList>
    </citation>
    <scope>NUCLEOTIDE SEQUENCE [LARGE SCALE GENOMIC DNA]</scope>
    <source>
        <strain evidence="11">CA040B</strain>
    </source>
</reference>
<feature type="binding site" evidence="8">
    <location>
        <position position="279"/>
    </location>
    <ligand>
        <name>Mn(2+)</name>
        <dbReference type="ChEBI" id="CHEBI:29035"/>
        <label>2</label>
    </ligand>
</feature>
<dbReference type="PROSITE" id="PS00631">
    <property type="entry name" value="CYTOSOL_AP"/>
    <property type="match status" value="1"/>
</dbReference>
<dbReference type="OrthoDB" id="9809354at2"/>
<evidence type="ECO:0000313" key="11">
    <source>
        <dbReference type="Proteomes" id="UP000273405"/>
    </source>
</evidence>
<dbReference type="NCBIfam" id="NF002073">
    <property type="entry name" value="PRK00913.1-2"/>
    <property type="match status" value="1"/>
</dbReference>
<keyword evidence="5 8" id="KW-0645">Protease</keyword>
<dbReference type="GO" id="GO:0070006">
    <property type="term" value="F:metalloaminopeptidase activity"/>
    <property type="evidence" value="ECO:0007669"/>
    <property type="project" value="InterPro"/>
</dbReference>
<keyword evidence="7 8" id="KW-0464">Manganese</keyword>
<keyword evidence="8" id="KW-0479">Metal-binding</keyword>
<feature type="domain" description="Cytosol aminopeptidase" evidence="9">
    <location>
        <begin position="360"/>
        <end position="367"/>
    </location>
</feature>
<evidence type="ECO:0000256" key="7">
    <source>
        <dbReference type="ARBA" id="ARBA00023211"/>
    </source>
</evidence>
<dbReference type="AlphaFoldDB" id="A0A3A8NNN2"/>
<evidence type="ECO:0000256" key="4">
    <source>
        <dbReference type="ARBA" id="ARBA00022438"/>
    </source>
</evidence>
<dbReference type="GO" id="GO:0005737">
    <property type="term" value="C:cytoplasm"/>
    <property type="evidence" value="ECO:0007669"/>
    <property type="project" value="UniProtKB-SubCell"/>
</dbReference>
<dbReference type="CDD" id="cd00433">
    <property type="entry name" value="Peptidase_M17"/>
    <property type="match status" value="1"/>
</dbReference>
<feature type="binding site" evidence="8">
    <location>
        <position position="284"/>
    </location>
    <ligand>
        <name>Mn(2+)</name>
        <dbReference type="ChEBI" id="CHEBI:29035"/>
        <label>2</label>
    </ligand>
</feature>
<dbReference type="HAMAP" id="MF_00181">
    <property type="entry name" value="Cytosol_peptidase_M17"/>
    <property type="match status" value="1"/>
</dbReference>
<comment type="similarity">
    <text evidence="3 8">Belongs to the peptidase M17 family.</text>
</comment>
<name>A0A3A8NNN2_9BACT</name>
<feature type="binding site" evidence="8">
    <location>
        <position position="284"/>
    </location>
    <ligand>
        <name>Mn(2+)</name>
        <dbReference type="ChEBI" id="CHEBI:29035"/>
        <label>1</label>
    </ligand>
</feature>
<evidence type="ECO:0000313" key="10">
    <source>
        <dbReference type="EMBL" id="RKH41004.1"/>
    </source>
</evidence>
<feature type="binding site" evidence="8">
    <location>
        <position position="364"/>
    </location>
    <ligand>
        <name>Mn(2+)</name>
        <dbReference type="ChEBI" id="CHEBI:29035"/>
        <label>1</label>
    </ligand>
</feature>
<dbReference type="SUPFAM" id="SSF52949">
    <property type="entry name" value="Macro domain-like"/>
    <property type="match status" value="1"/>
</dbReference>
<comment type="cofactor">
    <cofactor evidence="8">
        <name>Mn(2+)</name>
        <dbReference type="ChEBI" id="CHEBI:29035"/>
    </cofactor>
    <text evidence="8">Binds 2 manganese ions per subunit.</text>
</comment>
<dbReference type="EC" id="3.4.11.1" evidence="8"/>
<proteinExistence type="inferred from homology"/>
<dbReference type="Gene3D" id="3.40.220.10">
    <property type="entry name" value="Leucine Aminopeptidase, subunit E, domain 1"/>
    <property type="match status" value="1"/>
</dbReference>
<evidence type="ECO:0000256" key="3">
    <source>
        <dbReference type="ARBA" id="ARBA00009528"/>
    </source>
</evidence>
<feature type="binding site" evidence="8">
    <location>
        <position position="364"/>
    </location>
    <ligand>
        <name>Mn(2+)</name>
        <dbReference type="ChEBI" id="CHEBI:29035"/>
        <label>2</label>
    </ligand>
</feature>
<evidence type="ECO:0000256" key="2">
    <source>
        <dbReference type="ARBA" id="ARBA00000967"/>
    </source>
</evidence>
<dbReference type="SUPFAM" id="SSF53187">
    <property type="entry name" value="Zn-dependent exopeptidases"/>
    <property type="match status" value="1"/>
</dbReference>
<evidence type="ECO:0000256" key="8">
    <source>
        <dbReference type="HAMAP-Rule" id="MF_00181"/>
    </source>
</evidence>
<feature type="active site" evidence="8">
    <location>
        <position position="366"/>
    </location>
</feature>
<evidence type="ECO:0000259" key="9">
    <source>
        <dbReference type="PROSITE" id="PS00631"/>
    </source>
</evidence>
<dbReference type="PANTHER" id="PTHR11963:SF23">
    <property type="entry name" value="CYTOSOL AMINOPEPTIDASE"/>
    <property type="match status" value="1"/>
</dbReference>
<feature type="binding site" evidence="8">
    <location>
        <position position="303"/>
    </location>
    <ligand>
        <name>Mn(2+)</name>
        <dbReference type="ChEBI" id="CHEBI:29035"/>
        <label>2</label>
    </ligand>
</feature>
<evidence type="ECO:0000256" key="6">
    <source>
        <dbReference type="ARBA" id="ARBA00022801"/>
    </source>
</evidence>
<dbReference type="InterPro" id="IPR023042">
    <property type="entry name" value="Peptidase_M17_leu_NH2_pept"/>
</dbReference>
<accession>A0A3A8NNN2</accession>
<dbReference type="InterPro" id="IPR043472">
    <property type="entry name" value="Macro_dom-like"/>
</dbReference>
<feature type="active site" evidence="8">
    <location>
        <position position="291"/>
    </location>
</feature>
<dbReference type="Pfam" id="PF02789">
    <property type="entry name" value="Peptidase_M17_N"/>
    <property type="match status" value="1"/>
</dbReference>
<dbReference type="Gene3D" id="3.40.630.10">
    <property type="entry name" value="Zn peptidases"/>
    <property type="match status" value="1"/>
</dbReference>
<dbReference type="EC" id="3.4.11.10" evidence="8"/>
<dbReference type="PRINTS" id="PR00481">
    <property type="entry name" value="LAMNOPPTDASE"/>
</dbReference>
<feature type="binding site" evidence="8">
    <location>
        <position position="362"/>
    </location>
    <ligand>
        <name>Mn(2+)</name>
        <dbReference type="ChEBI" id="CHEBI:29035"/>
        <label>1</label>
    </ligand>
</feature>
<dbReference type="Pfam" id="PF00883">
    <property type="entry name" value="Peptidase_M17"/>
    <property type="match status" value="1"/>
</dbReference>
<organism evidence="10 11">
    <name type="scientific">Corallococcus sicarius</name>
    <dbReference type="NCBI Taxonomy" id="2316726"/>
    <lineage>
        <taxon>Bacteria</taxon>
        <taxon>Pseudomonadati</taxon>
        <taxon>Myxococcota</taxon>
        <taxon>Myxococcia</taxon>
        <taxon>Myxococcales</taxon>
        <taxon>Cystobacterineae</taxon>
        <taxon>Myxococcaceae</taxon>
        <taxon>Corallococcus</taxon>
    </lineage>
</organism>
<keyword evidence="11" id="KW-1185">Reference proteome</keyword>
<dbReference type="Proteomes" id="UP000273405">
    <property type="component" value="Unassembled WGS sequence"/>
</dbReference>
<protein>
    <recommendedName>
        <fullName evidence="8">Probable cytosol aminopeptidase</fullName>
        <ecNumber evidence="8">3.4.11.1</ecNumber>
    </recommendedName>
    <alternativeName>
        <fullName evidence="8">Leucine aminopeptidase</fullName>
        <shortName evidence="8">LAP</shortName>
        <ecNumber evidence="8">3.4.11.10</ecNumber>
    </alternativeName>
    <alternativeName>
        <fullName evidence="8">Leucyl aminopeptidase</fullName>
    </alternativeName>
</protein>
<keyword evidence="8" id="KW-0963">Cytoplasm</keyword>
<evidence type="ECO:0000256" key="1">
    <source>
        <dbReference type="ARBA" id="ARBA00000135"/>
    </source>
</evidence>
<comment type="caution">
    <text evidence="10">The sequence shown here is derived from an EMBL/GenBank/DDBJ whole genome shotgun (WGS) entry which is preliminary data.</text>
</comment>
<dbReference type="EMBL" id="RAWG01000117">
    <property type="protein sequence ID" value="RKH41004.1"/>
    <property type="molecule type" value="Genomic_DNA"/>
</dbReference>
<dbReference type="GO" id="GO:0030145">
    <property type="term" value="F:manganese ion binding"/>
    <property type="evidence" value="ECO:0007669"/>
    <property type="project" value="UniProtKB-UniRule"/>
</dbReference>
<dbReference type="GO" id="GO:0006508">
    <property type="term" value="P:proteolysis"/>
    <property type="evidence" value="ECO:0007669"/>
    <property type="project" value="UniProtKB-KW"/>
</dbReference>
<evidence type="ECO:0000256" key="5">
    <source>
        <dbReference type="ARBA" id="ARBA00022670"/>
    </source>
</evidence>
<sequence>MTFPTFHAEAVSDFHPAPSVDEIEATQLHVSQSLPKGAGSIGIPVGVEGEVPREVGLDRTQLAAAGFEGKVGQALVIPRAAGPALVVVGIGAKGERDVASLRHAAAAFARAGGHYAHLVVTLPDLGGIAPDVAAQAVVEGVLLARYRYRPLKRTSQQEPPLEALTLLSSSLPLEEVKRGVARGRVTARAAELARDLSNAPATLLTARRLEEIARVVAADSGLDIEVFDEKALSKLGCGGMLGVNAGSSEPPRLIKLSYQPKDARGQPIVPVGRVSLVGKGIMYDSGGLGLKPNDLVHAAMKTDMSGAAAILAAMSALSSLGARSSVTGYLMCTDNMPGGKAMRLGDVLTARGGKTIEVLNTDAEGRLVMMDGLVLATEEQPPPDAILDIATLTGACERALGNDNAGVIGNHQGVVDQVRAAAEKSDETVWQFPLDRRLRKELDSEVADLKNVGGVNAGQITAALFLEEFVAGIPWAHIDMAGTSRVETDKSWRSKGATGYGTRLLIEFLLAFSAPGETRH</sequence>
<keyword evidence="4 8" id="KW-0031">Aminopeptidase</keyword>
<comment type="catalytic activity">
    <reaction evidence="1 8">
        <text>Release of an N-terminal amino acid, Xaa-|-Yaa-, in which Xaa is preferably Leu, but may be other amino acids including Pro although not Arg or Lys, and Yaa may be Pro. Amino acid amides and methyl esters are also readily hydrolyzed, but rates on arylamides are exceedingly low.</text>
        <dbReference type="EC" id="3.4.11.1"/>
    </reaction>
</comment>
<dbReference type="InterPro" id="IPR000819">
    <property type="entry name" value="Peptidase_M17_C"/>
</dbReference>
<comment type="subcellular location">
    <subcellularLocation>
        <location evidence="8">Cytoplasm</location>
    </subcellularLocation>
</comment>
<dbReference type="InterPro" id="IPR011356">
    <property type="entry name" value="Leucine_aapep/pepB"/>
</dbReference>
<gene>
    <name evidence="8" type="primary">pepA</name>
    <name evidence="10" type="ORF">D7X12_19325</name>
</gene>
<keyword evidence="6 8" id="KW-0378">Hydrolase</keyword>
<dbReference type="InterPro" id="IPR008283">
    <property type="entry name" value="Peptidase_M17_N"/>
</dbReference>
<comment type="function">
    <text evidence="8">Presumably involved in the processing and regular turnover of intracellular proteins. Catalyzes the removal of unsubstituted N-terminal amino acids from various peptides.</text>
</comment>
<dbReference type="PANTHER" id="PTHR11963">
    <property type="entry name" value="LEUCINE AMINOPEPTIDASE-RELATED"/>
    <property type="match status" value="1"/>
</dbReference>
<comment type="catalytic activity">
    <reaction evidence="2 8">
        <text>Release of an N-terminal amino acid, preferentially leucine, but not glutamic or aspartic acids.</text>
        <dbReference type="EC" id="3.4.11.10"/>
    </reaction>
</comment>